<dbReference type="EMBL" id="GL433855">
    <property type="protein sequence ID" value="EFN52698.1"/>
    <property type="molecule type" value="Genomic_DNA"/>
</dbReference>
<dbReference type="AlphaFoldDB" id="E1ZNK5"/>
<feature type="transmembrane region" description="Helical" evidence="2">
    <location>
        <begin position="340"/>
        <end position="361"/>
    </location>
</feature>
<reference evidence="3 4" key="1">
    <citation type="journal article" date="2010" name="Plant Cell">
        <title>The Chlorella variabilis NC64A genome reveals adaptation to photosymbiosis, coevolution with viruses, and cryptic sex.</title>
        <authorList>
            <person name="Blanc G."/>
            <person name="Duncan G."/>
            <person name="Agarkova I."/>
            <person name="Borodovsky M."/>
            <person name="Gurnon J."/>
            <person name="Kuo A."/>
            <person name="Lindquist E."/>
            <person name="Lucas S."/>
            <person name="Pangilinan J."/>
            <person name="Polle J."/>
            <person name="Salamov A."/>
            <person name="Terry A."/>
            <person name="Yamada T."/>
            <person name="Dunigan D.D."/>
            <person name="Grigoriev I.V."/>
            <person name="Claverie J.M."/>
            <person name="Van Etten J.L."/>
        </authorList>
    </citation>
    <scope>NUCLEOTIDE SEQUENCE [LARGE SCALE GENOMIC DNA]</scope>
    <source>
        <strain evidence="3 4">NC64A</strain>
    </source>
</reference>
<protein>
    <recommendedName>
        <fullName evidence="5">Iron-sulfur cluster biosynthesis family protein</fullName>
    </recommendedName>
</protein>
<dbReference type="InterPro" id="IPR044200">
    <property type="entry name" value="At5g03900-like"/>
</dbReference>
<evidence type="ECO:0000256" key="2">
    <source>
        <dbReference type="SAM" id="Phobius"/>
    </source>
</evidence>
<sequence length="516" mass="56110">MRLRTCKRADGARRSQVELLLDNVAGKGELLSPRLDPDVRQRAARAISQRGGRVTIGDVASTAGLQLDQAEAAVKALAADSQATLAVSAQGDIVYAFAPGFEAAIASKSLLLRLEPVAAGFQAGLEYLLRVAFGTALIASVMLVFLAITVLMSSASSRDDNRGGGRSGGGGGGGFFGPRVYFDLTDLLWYWDPFWYRNRRDRMAREQRPGGMNFLEAIFSWVFGDGDPNADFDKKRWQAIGRYIAARGGTVVAEELAPFLDLQPGQLAADRGRITVDESYMLPVLARFNGSPRVDASGNIVYEFPELQQTAGAGAPPPPKQRSAREARWQLTAASAGQKLGAVALGAVNLIGVGVLTVMLQDPVSKLALAQNGLLGVVGLMPWLQAYAAAFFAIPLFRWFRIAARNAAVDSRNEAREAAVALLQRPDPVLQQKLAGAAAAAKRSVITDRDVIYRSDQPLERQPSDLEAENFDARLKQRARERQPQGQQQQQEVPQPRGAAPQWWFDQQAQRQRDRS</sequence>
<name>E1ZNK5_CHLVA</name>
<evidence type="ECO:0000256" key="1">
    <source>
        <dbReference type="SAM" id="MobiDB-lite"/>
    </source>
</evidence>
<dbReference type="KEGG" id="cvr:CHLNCDRAFT_138698"/>
<feature type="region of interest" description="Disordered" evidence="1">
    <location>
        <begin position="457"/>
        <end position="516"/>
    </location>
</feature>
<dbReference type="Proteomes" id="UP000008141">
    <property type="component" value="Unassembled WGS sequence"/>
</dbReference>
<dbReference type="PANTHER" id="PTHR47380:SF4">
    <property type="entry name" value="OS02G0533000 PROTEIN"/>
    <property type="match status" value="1"/>
</dbReference>
<keyword evidence="2" id="KW-0812">Transmembrane</keyword>
<keyword evidence="4" id="KW-1185">Reference proteome</keyword>
<dbReference type="OrthoDB" id="4518at2759"/>
<feature type="compositionally biased region" description="Basic and acidic residues" evidence="1">
    <location>
        <begin position="471"/>
        <end position="483"/>
    </location>
</feature>
<dbReference type="OMA" id="PLIRYFW"/>
<keyword evidence="2" id="KW-0472">Membrane</keyword>
<gene>
    <name evidence="3" type="ORF">CHLNCDRAFT_138698</name>
</gene>
<proteinExistence type="predicted"/>
<keyword evidence="2" id="KW-1133">Transmembrane helix</keyword>
<dbReference type="RefSeq" id="XP_005844800.1">
    <property type="nucleotide sequence ID" value="XM_005844738.1"/>
</dbReference>
<dbReference type="GeneID" id="17352114"/>
<organism evidence="4">
    <name type="scientific">Chlorella variabilis</name>
    <name type="common">Green alga</name>
    <dbReference type="NCBI Taxonomy" id="554065"/>
    <lineage>
        <taxon>Eukaryota</taxon>
        <taxon>Viridiplantae</taxon>
        <taxon>Chlorophyta</taxon>
        <taxon>core chlorophytes</taxon>
        <taxon>Trebouxiophyceae</taxon>
        <taxon>Chlorellales</taxon>
        <taxon>Chlorellaceae</taxon>
        <taxon>Chlorella clade</taxon>
        <taxon>Chlorella</taxon>
    </lineage>
</organism>
<dbReference type="InParanoid" id="E1ZNK5"/>
<dbReference type="STRING" id="554065.E1ZNK5"/>
<feature type="compositionally biased region" description="Low complexity" evidence="1">
    <location>
        <begin position="484"/>
        <end position="499"/>
    </location>
</feature>
<accession>E1ZNK5</accession>
<feature type="transmembrane region" description="Helical" evidence="2">
    <location>
        <begin position="127"/>
        <end position="152"/>
    </location>
</feature>
<dbReference type="PANTHER" id="PTHR47380">
    <property type="entry name" value="OS02G0533000 PROTEIN"/>
    <property type="match status" value="1"/>
</dbReference>
<evidence type="ECO:0008006" key="5">
    <source>
        <dbReference type="Google" id="ProtNLM"/>
    </source>
</evidence>
<dbReference type="FunCoup" id="E1ZNK5">
    <property type="interactions" value="571"/>
</dbReference>
<evidence type="ECO:0000313" key="3">
    <source>
        <dbReference type="EMBL" id="EFN52698.1"/>
    </source>
</evidence>
<dbReference type="eggNOG" id="KOG1119">
    <property type="taxonomic scope" value="Eukaryota"/>
</dbReference>
<evidence type="ECO:0000313" key="4">
    <source>
        <dbReference type="Proteomes" id="UP000008141"/>
    </source>
</evidence>
<feature type="transmembrane region" description="Helical" evidence="2">
    <location>
        <begin position="373"/>
        <end position="397"/>
    </location>
</feature>
<dbReference type="GO" id="GO:0009941">
    <property type="term" value="C:chloroplast envelope"/>
    <property type="evidence" value="ECO:0007669"/>
    <property type="project" value="TreeGrafter"/>
</dbReference>